<name>A0A2T2YGG2_9BACT</name>
<reference evidence="1 2" key="1">
    <citation type="submission" date="2018-03" db="EMBL/GenBank/DDBJ databases">
        <title>Adhaeribacter sp. HMF7605 Genome sequencing and assembly.</title>
        <authorList>
            <person name="Kang H."/>
            <person name="Kang J."/>
            <person name="Cha I."/>
            <person name="Kim H."/>
            <person name="Joh K."/>
        </authorList>
    </citation>
    <scope>NUCLEOTIDE SEQUENCE [LARGE SCALE GENOMIC DNA]</scope>
    <source>
        <strain evidence="1 2">HMF7605</strain>
    </source>
</reference>
<evidence type="ECO:0000313" key="2">
    <source>
        <dbReference type="Proteomes" id="UP000240357"/>
    </source>
</evidence>
<sequence length="495" mass="58216">MSKITWFLFFTFWIFQSTIAYSQEPVQPNRVEFEATTSDSHFEVYPLQDSTLFVYAHDYSDINTKETFTFSKFDQQLNKVWSGQIPIQDDYRLQHIYADRNYIYILFLTYKPWEFILLRINSYNAAYSEVTYDLREYDLPADLKIESFKVLDNNAFLIAYDLRHLIVLNLDLQTDQIRTLPALYDKSDALATFNADTATQRAEFVLSESNGRIGRLQVKRFDKIGNLRSIKILQSKLNRSLITSQLSPGDSSQKIMVGTYSLRDMRYAQGIFTSQLFNEQSDIIYYDFKTFRHFFDYMRKGRRERLYRKAARFKAKDKDFRLRYRILLHDIIYYEKGMLLVAEAYYPQYSTSSAYSYGLAPLARVFDGYRYTHTIACAFDKTGKLIWDNSFTLRDALQENLIENTQLIRSGDKIIMAYSDEKNIRYKIIQQDSVTKDNSKVAVLANDSSEKVTEAERTGLLSWYNNVFIAYGYQRVRPPGGPARNVFYLNKVVFK</sequence>
<evidence type="ECO:0000313" key="1">
    <source>
        <dbReference type="EMBL" id="PSR54599.1"/>
    </source>
</evidence>
<dbReference type="AlphaFoldDB" id="A0A2T2YGG2"/>
<dbReference type="Proteomes" id="UP000240357">
    <property type="component" value="Unassembled WGS sequence"/>
</dbReference>
<gene>
    <name evidence="1" type="ORF">AHMF7605_14330</name>
</gene>
<keyword evidence="2" id="KW-1185">Reference proteome</keyword>
<organism evidence="1 2">
    <name type="scientific">Adhaeribacter arboris</name>
    <dbReference type="NCBI Taxonomy" id="2072846"/>
    <lineage>
        <taxon>Bacteria</taxon>
        <taxon>Pseudomonadati</taxon>
        <taxon>Bacteroidota</taxon>
        <taxon>Cytophagia</taxon>
        <taxon>Cytophagales</taxon>
        <taxon>Hymenobacteraceae</taxon>
        <taxon>Adhaeribacter</taxon>
    </lineage>
</organism>
<dbReference type="EMBL" id="PYFT01000001">
    <property type="protein sequence ID" value="PSR54599.1"/>
    <property type="molecule type" value="Genomic_DNA"/>
</dbReference>
<comment type="caution">
    <text evidence="1">The sequence shown here is derived from an EMBL/GenBank/DDBJ whole genome shotgun (WGS) entry which is preliminary data.</text>
</comment>
<accession>A0A2T2YGG2</accession>
<dbReference type="OrthoDB" id="1059469at2"/>
<proteinExistence type="predicted"/>
<protein>
    <submittedName>
        <fullName evidence="1">Uncharacterized protein</fullName>
    </submittedName>
</protein>
<dbReference type="RefSeq" id="WP_106930409.1">
    <property type="nucleotide sequence ID" value="NZ_PYFT01000001.1"/>
</dbReference>